<evidence type="ECO:0000313" key="4">
    <source>
        <dbReference type="EMBL" id="KAK0580895.1"/>
    </source>
</evidence>
<sequence>MKAWNAQKGGAAAILVADDKIEPLITMDTPEEENADAEYLQNITIPSALISKSLGDSIKKSLTGGEMVNMNLDWTEALPLLLLLPLFVEAAALAHRRRLQLPVS</sequence>
<gene>
    <name evidence="4" type="ORF">LWI29_007564</name>
</gene>
<proteinExistence type="predicted"/>
<comment type="caution">
    <text evidence="4">The sequence shown here is derived from an EMBL/GenBank/DDBJ whole genome shotgun (WGS) entry which is preliminary data.</text>
</comment>
<evidence type="ECO:0000313" key="5">
    <source>
        <dbReference type="Proteomes" id="UP001168877"/>
    </source>
</evidence>
<evidence type="ECO:0000256" key="1">
    <source>
        <dbReference type="ARBA" id="ARBA00022729"/>
    </source>
</evidence>
<dbReference type="InterPro" id="IPR003137">
    <property type="entry name" value="PA_domain"/>
</dbReference>
<dbReference type="Proteomes" id="UP001168877">
    <property type="component" value="Unassembled WGS sequence"/>
</dbReference>
<organism evidence="4 5">
    <name type="scientific">Acer saccharum</name>
    <name type="common">Sugar maple</name>
    <dbReference type="NCBI Taxonomy" id="4024"/>
    <lineage>
        <taxon>Eukaryota</taxon>
        <taxon>Viridiplantae</taxon>
        <taxon>Streptophyta</taxon>
        <taxon>Embryophyta</taxon>
        <taxon>Tracheophyta</taxon>
        <taxon>Spermatophyta</taxon>
        <taxon>Magnoliopsida</taxon>
        <taxon>eudicotyledons</taxon>
        <taxon>Gunneridae</taxon>
        <taxon>Pentapetalae</taxon>
        <taxon>rosids</taxon>
        <taxon>malvids</taxon>
        <taxon>Sapindales</taxon>
        <taxon>Sapindaceae</taxon>
        <taxon>Hippocastanoideae</taxon>
        <taxon>Acereae</taxon>
        <taxon>Acer</taxon>
    </lineage>
</organism>
<keyword evidence="2" id="KW-0325">Glycoprotein</keyword>
<reference evidence="4" key="1">
    <citation type="journal article" date="2022" name="Plant J.">
        <title>Strategies of tolerance reflected in two North American maple genomes.</title>
        <authorList>
            <person name="McEvoy S.L."/>
            <person name="Sezen U.U."/>
            <person name="Trouern-Trend A."/>
            <person name="McMahon S.M."/>
            <person name="Schaberg P.G."/>
            <person name="Yang J."/>
            <person name="Wegrzyn J.L."/>
            <person name="Swenson N.G."/>
        </authorList>
    </citation>
    <scope>NUCLEOTIDE SEQUENCE</scope>
    <source>
        <strain evidence="4">NS2018</strain>
    </source>
</reference>
<dbReference type="PANTHER" id="PTHR22702">
    <property type="entry name" value="PROTEASE-ASSOCIATED DOMAIN-CONTAINING PROTEIN"/>
    <property type="match status" value="1"/>
</dbReference>
<reference evidence="4" key="2">
    <citation type="submission" date="2023-06" db="EMBL/GenBank/DDBJ databases">
        <authorList>
            <person name="Swenson N.G."/>
            <person name="Wegrzyn J.L."/>
            <person name="Mcevoy S.L."/>
        </authorList>
    </citation>
    <scope>NUCLEOTIDE SEQUENCE</scope>
    <source>
        <strain evidence="4">NS2018</strain>
        <tissue evidence="4">Leaf</tissue>
    </source>
</reference>
<dbReference type="EMBL" id="JAUESC010000384">
    <property type="protein sequence ID" value="KAK0580895.1"/>
    <property type="molecule type" value="Genomic_DNA"/>
</dbReference>
<evidence type="ECO:0000256" key="2">
    <source>
        <dbReference type="ARBA" id="ARBA00023180"/>
    </source>
</evidence>
<keyword evidence="5" id="KW-1185">Reference proteome</keyword>
<dbReference type="Gene3D" id="3.50.30.30">
    <property type="match status" value="1"/>
</dbReference>
<name>A0AA39RVF6_ACESA</name>
<evidence type="ECO:0000259" key="3">
    <source>
        <dbReference type="Pfam" id="PF02225"/>
    </source>
</evidence>
<accession>A0AA39RVF6</accession>
<dbReference type="PANTHER" id="PTHR22702:SF1">
    <property type="entry name" value="PROTEASE-ASSOCIATED DOMAIN-CONTAINING PROTEIN 1"/>
    <property type="match status" value="1"/>
</dbReference>
<protein>
    <recommendedName>
        <fullName evidence="3">PA domain-containing protein</fullName>
    </recommendedName>
</protein>
<dbReference type="Pfam" id="PF02225">
    <property type="entry name" value="PA"/>
    <property type="match status" value="1"/>
</dbReference>
<keyword evidence="1" id="KW-0732">Signal</keyword>
<feature type="domain" description="PA" evidence="3">
    <location>
        <begin position="2"/>
        <end position="58"/>
    </location>
</feature>
<dbReference type="AlphaFoldDB" id="A0AA39RVF6"/>